<dbReference type="eggNOG" id="COG0748">
    <property type="taxonomic scope" value="Bacteria"/>
</dbReference>
<dbReference type="Gene3D" id="3.20.180.10">
    <property type="entry name" value="PNP-oxidase-like"/>
    <property type="match status" value="1"/>
</dbReference>
<protein>
    <recommendedName>
        <fullName evidence="1">DUF2470 domain-containing protein</fullName>
    </recommendedName>
</protein>
<dbReference type="EMBL" id="AP008231">
    <property type="protein sequence ID" value="BAD79892.1"/>
    <property type="molecule type" value="Genomic_DNA"/>
</dbReference>
<sequence>MADPLTSAVSDRICRHMNEDHADAVLVYAKVYGGATEATAATLTGITPAAMVLDVVEATGSRSLQVSFDHELQDSEDAHQTLIAMLRSARASKA</sequence>
<dbReference type="PANTHER" id="PTHR37783:SF1">
    <property type="entry name" value="MEMBRANE PROTEIN, PUTATIVE (AFU_ORTHOLOGUE AFUA_1G04315)-RELATED"/>
    <property type="match status" value="1"/>
</dbReference>
<evidence type="ECO:0000259" key="1">
    <source>
        <dbReference type="Pfam" id="PF10615"/>
    </source>
</evidence>
<feature type="domain" description="DUF2470" evidence="1">
    <location>
        <begin position="10"/>
        <end position="85"/>
    </location>
</feature>
<evidence type="ECO:0000313" key="3">
    <source>
        <dbReference type="Proteomes" id="UP000001175"/>
    </source>
</evidence>
<dbReference type="AlphaFoldDB" id="A0A0H3K4B2"/>
<dbReference type="SUPFAM" id="SSF50475">
    <property type="entry name" value="FMN-binding split barrel"/>
    <property type="match status" value="1"/>
</dbReference>
<organism evidence="2 3">
    <name type="scientific">Synechococcus sp. (strain ATCC 27144 / PCC 6301 / SAUG 1402/1)</name>
    <name type="common">Anacystis nidulans</name>
    <dbReference type="NCBI Taxonomy" id="269084"/>
    <lineage>
        <taxon>Bacteria</taxon>
        <taxon>Bacillati</taxon>
        <taxon>Cyanobacteriota</taxon>
        <taxon>Cyanophyceae</taxon>
        <taxon>Synechococcales</taxon>
        <taxon>Synechococcaceae</taxon>
        <taxon>Synechococcus</taxon>
    </lineage>
</organism>
<proteinExistence type="predicted"/>
<dbReference type="Proteomes" id="UP000001175">
    <property type="component" value="Chromosome"/>
</dbReference>
<reference evidence="2 3" key="1">
    <citation type="journal article" date="2007" name="Photosyn. Res.">
        <title>Complete nucleotide sequence of the freshwater unicellular cyanobacterium Synechococcus elongatus PCC 6301 chromosome: gene content and organization.</title>
        <authorList>
            <person name="Sugita C."/>
            <person name="Ogata K."/>
            <person name="Shikata M."/>
            <person name="Jikuya H."/>
            <person name="Takano J."/>
            <person name="Furumichi M."/>
            <person name="Kanehisa M."/>
            <person name="Omata T."/>
            <person name="Sugiura M."/>
            <person name="Sugita M."/>
        </authorList>
    </citation>
    <scope>NUCLEOTIDE SEQUENCE [LARGE SCALE GENOMIC DNA]</scope>
    <source>
        <strain evidence="3">ATCC 27144 / PCC 6301 / SAUG 1402/1</strain>
    </source>
</reference>
<name>A0A0H3K4B2_SYNP6</name>
<dbReference type="KEGG" id="syc:syc1702_c"/>
<dbReference type="InterPro" id="IPR037119">
    <property type="entry name" value="Haem_oxidase_HugZ-like_sf"/>
</dbReference>
<dbReference type="InterPro" id="IPR019595">
    <property type="entry name" value="DUF2470"/>
</dbReference>
<dbReference type="RefSeq" id="WP_011244012.1">
    <property type="nucleotide sequence ID" value="NC_006576.1"/>
</dbReference>
<dbReference type="Pfam" id="PF10615">
    <property type="entry name" value="DUF2470"/>
    <property type="match status" value="1"/>
</dbReference>
<dbReference type="GeneID" id="72431292"/>
<accession>A0A0H3K4B2</accession>
<evidence type="ECO:0000313" key="2">
    <source>
        <dbReference type="EMBL" id="BAD79892.1"/>
    </source>
</evidence>
<gene>
    <name evidence="2" type="ordered locus">syc1702_c</name>
</gene>
<dbReference type="PANTHER" id="PTHR37783">
    <property type="entry name" value="MEMBRANE PROTEIN, PUTATIVE (AFU_ORTHOLOGUE AFUA_1G04315)-RELATED"/>
    <property type="match status" value="1"/>
</dbReference>